<dbReference type="GO" id="GO:0006351">
    <property type="term" value="P:DNA-templated transcription"/>
    <property type="evidence" value="ECO:0007669"/>
    <property type="project" value="TreeGrafter"/>
</dbReference>
<name>A0A1A8TFW6_9GAMM</name>
<dbReference type="GO" id="GO:0003700">
    <property type="term" value="F:DNA-binding transcription factor activity"/>
    <property type="evidence" value="ECO:0007669"/>
    <property type="project" value="InterPro"/>
</dbReference>
<feature type="domain" description="HTH lysR-type" evidence="5">
    <location>
        <begin position="3"/>
        <end position="60"/>
    </location>
</feature>
<dbReference type="InterPro" id="IPR036388">
    <property type="entry name" value="WH-like_DNA-bd_sf"/>
</dbReference>
<keyword evidence="7" id="KW-1185">Reference proteome</keyword>
<dbReference type="OrthoDB" id="6787458at2"/>
<evidence type="ECO:0000256" key="4">
    <source>
        <dbReference type="ARBA" id="ARBA00023163"/>
    </source>
</evidence>
<dbReference type="InterPro" id="IPR000847">
    <property type="entry name" value="LysR_HTH_N"/>
</dbReference>
<dbReference type="PANTHER" id="PTHR30537">
    <property type="entry name" value="HTH-TYPE TRANSCRIPTIONAL REGULATOR"/>
    <property type="match status" value="1"/>
</dbReference>
<dbReference type="GO" id="GO:0043565">
    <property type="term" value="F:sequence-specific DNA binding"/>
    <property type="evidence" value="ECO:0007669"/>
    <property type="project" value="TreeGrafter"/>
</dbReference>
<evidence type="ECO:0000313" key="6">
    <source>
        <dbReference type="EMBL" id="SBS32308.1"/>
    </source>
</evidence>
<keyword evidence="2" id="KW-0805">Transcription regulation</keyword>
<accession>A0A1A8TFW6</accession>
<dbReference type="InterPro" id="IPR058163">
    <property type="entry name" value="LysR-type_TF_proteobact-type"/>
</dbReference>
<evidence type="ECO:0000256" key="1">
    <source>
        <dbReference type="ARBA" id="ARBA00009437"/>
    </source>
</evidence>
<evidence type="ECO:0000313" key="7">
    <source>
        <dbReference type="Proteomes" id="UP000092544"/>
    </source>
</evidence>
<evidence type="ECO:0000256" key="3">
    <source>
        <dbReference type="ARBA" id="ARBA00023125"/>
    </source>
</evidence>
<dbReference type="FunFam" id="1.10.10.10:FF:000038">
    <property type="entry name" value="Glycine cleavage system transcriptional activator"/>
    <property type="match status" value="1"/>
</dbReference>
<dbReference type="PRINTS" id="PR00039">
    <property type="entry name" value="HTHLYSR"/>
</dbReference>
<sequence length="313" mass="35868">MLPPLKALPVFEAVARLNSFSLAAQELNLSQSAVSHQIRALENHLGESLFQRQGRYLSLTTEGKHYLDAISSSLSQIARASNLIRGESETKVRIAVYSSFAVCWLMPRLPDLMRRHPNLDISITMTHSSPELSDKTADCFITTDKDKRGFTFTPIYRERIFPVCSPAFYEAMKNTLDVHSDTDMANLLEKQPEKLGDFPLVTSFGIYNEYTEDWRRWFSEKGKILPDELQLHKFSHLLLTYEAAKYSLGIALINDYMFNEDKTKDDLIRLPTHHIETDDAFYFAYKYSRRNEPGIAEVKRWLINESAGLGLGE</sequence>
<dbReference type="Pfam" id="PF00126">
    <property type="entry name" value="HTH_1"/>
    <property type="match status" value="1"/>
</dbReference>
<evidence type="ECO:0000256" key="2">
    <source>
        <dbReference type="ARBA" id="ARBA00023015"/>
    </source>
</evidence>
<dbReference type="Gene3D" id="3.40.190.10">
    <property type="entry name" value="Periplasmic binding protein-like II"/>
    <property type="match status" value="2"/>
</dbReference>
<dbReference type="PROSITE" id="PS50931">
    <property type="entry name" value="HTH_LYSR"/>
    <property type="match status" value="1"/>
</dbReference>
<dbReference type="Gene3D" id="1.10.10.10">
    <property type="entry name" value="Winged helix-like DNA-binding domain superfamily/Winged helix DNA-binding domain"/>
    <property type="match status" value="1"/>
</dbReference>
<evidence type="ECO:0000259" key="5">
    <source>
        <dbReference type="PROSITE" id="PS50931"/>
    </source>
</evidence>
<proteinExistence type="inferred from homology"/>
<gene>
    <name evidence="6" type="primary">gcvA_6</name>
    <name evidence="6" type="ORF">MSP8886_02385</name>
</gene>
<dbReference type="RefSeq" id="WP_067016666.1">
    <property type="nucleotide sequence ID" value="NZ_FLOB01000005.1"/>
</dbReference>
<dbReference type="InterPro" id="IPR036390">
    <property type="entry name" value="WH_DNA-bd_sf"/>
</dbReference>
<protein>
    <submittedName>
        <fullName evidence="6">Glycine cleavage system transcriptional activator</fullName>
    </submittedName>
</protein>
<dbReference type="Pfam" id="PF03466">
    <property type="entry name" value="LysR_substrate"/>
    <property type="match status" value="1"/>
</dbReference>
<dbReference type="AlphaFoldDB" id="A0A1A8TFW6"/>
<comment type="similarity">
    <text evidence="1">Belongs to the LysR transcriptional regulatory family.</text>
</comment>
<dbReference type="InterPro" id="IPR005119">
    <property type="entry name" value="LysR_subst-bd"/>
</dbReference>
<keyword evidence="3" id="KW-0238">DNA-binding</keyword>
<organism evidence="6 7">
    <name type="scientific">Marinomonas spartinae</name>
    <dbReference type="NCBI Taxonomy" id="1792290"/>
    <lineage>
        <taxon>Bacteria</taxon>
        <taxon>Pseudomonadati</taxon>
        <taxon>Pseudomonadota</taxon>
        <taxon>Gammaproteobacteria</taxon>
        <taxon>Oceanospirillales</taxon>
        <taxon>Oceanospirillaceae</taxon>
        <taxon>Marinomonas</taxon>
    </lineage>
</organism>
<dbReference type="Proteomes" id="UP000092544">
    <property type="component" value="Unassembled WGS sequence"/>
</dbReference>
<dbReference type="PANTHER" id="PTHR30537:SF26">
    <property type="entry name" value="GLYCINE CLEAVAGE SYSTEM TRANSCRIPTIONAL ACTIVATOR"/>
    <property type="match status" value="1"/>
</dbReference>
<dbReference type="SUPFAM" id="SSF53850">
    <property type="entry name" value="Periplasmic binding protein-like II"/>
    <property type="match status" value="1"/>
</dbReference>
<keyword evidence="4" id="KW-0804">Transcription</keyword>
<dbReference type="EMBL" id="FLOB01000005">
    <property type="protein sequence ID" value="SBS32308.1"/>
    <property type="molecule type" value="Genomic_DNA"/>
</dbReference>
<dbReference type="STRING" id="1792290.MSP8886_02385"/>
<dbReference type="SUPFAM" id="SSF46785">
    <property type="entry name" value="Winged helix' DNA-binding domain"/>
    <property type="match status" value="1"/>
</dbReference>
<reference evidence="6 7" key="1">
    <citation type="submission" date="2016-06" db="EMBL/GenBank/DDBJ databases">
        <authorList>
            <person name="Kjaerup R.B."/>
            <person name="Dalgaard T.S."/>
            <person name="Juul-Madsen H.R."/>
        </authorList>
    </citation>
    <scope>NUCLEOTIDE SEQUENCE [LARGE SCALE GENOMIC DNA]</scope>
    <source>
        <strain evidence="6 7">CECT 8886</strain>
    </source>
</reference>